<dbReference type="PROSITE" id="PS00636">
    <property type="entry name" value="DNAJ_1"/>
    <property type="match status" value="1"/>
</dbReference>
<keyword evidence="4" id="KW-0072">Autophagy</keyword>
<dbReference type="CDD" id="cd03004">
    <property type="entry name" value="PDI_a_ERdj5_C"/>
    <property type="match status" value="2"/>
</dbReference>
<dbReference type="AlphaFoldDB" id="A0AAE9DXE9"/>
<dbReference type="InterPro" id="IPR013766">
    <property type="entry name" value="Thioredoxin_domain"/>
</dbReference>
<dbReference type="GO" id="GO:0005789">
    <property type="term" value="C:endoplasmic reticulum membrane"/>
    <property type="evidence" value="ECO:0007669"/>
    <property type="project" value="UniProtKB-SubCell"/>
</dbReference>
<dbReference type="InterPro" id="IPR018253">
    <property type="entry name" value="DnaJ_domain_CS"/>
</dbReference>
<dbReference type="SMART" id="SM00271">
    <property type="entry name" value="DnaJ"/>
    <property type="match status" value="1"/>
</dbReference>
<dbReference type="EMBL" id="CP090891">
    <property type="protein sequence ID" value="ULU13921.1"/>
    <property type="molecule type" value="Genomic_DNA"/>
</dbReference>
<evidence type="ECO:0000256" key="2">
    <source>
        <dbReference type="ARBA" id="ARBA00020920"/>
    </source>
</evidence>
<feature type="compositionally biased region" description="Basic and acidic residues" evidence="7">
    <location>
        <begin position="1008"/>
        <end position="1022"/>
    </location>
</feature>
<dbReference type="InterPro" id="IPR036869">
    <property type="entry name" value="J_dom_sf"/>
</dbReference>
<dbReference type="PRINTS" id="PR00625">
    <property type="entry name" value="JDOMAIN"/>
</dbReference>
<evidence type="ECO:0000256" key="1">
    <source>
        <dbReference type="ARBA" id="ARBA00004163"/>
    </source>
</evidence>
<dbReference type="SUPFAM" id="SSF46565">
    <property type="entry name" value="Chaperone J-domain"/>
    <property type="match status" value="1"/>
</dbReference>
<evidence type="ECO:0000256" key="8">
    <source>
        <dbReference type="SAM" id="SignalP"/>
    </source>
</evidence>
<organism evidence="10 11">
    <name type="scientific">Caenorhabditis briggsae</name>
    <dbReference type="NCBI Taxonomy" id="6238"/>
    <lineage>
        <taxon>Eukaryota</taxon>
        <taxon>Metazoa</taxon>
        <taxon>Ecdysozoa</taxon>
        <taxon>Nematoda</taxon>
        <taxon>Chromadorea</taxon>
        <taxon>Rhabditida</taxon>
        <taxon>Rhabditina</taxon>
        <taxon>Rhabditomorpha</taxon>
        <taxon>Rhabditoidea</taxon>
        <taxon>Rhabditidae</taxon>
        <taxon>Peloderinae</taxon>
        <taxon>Caenorhabditis</taxon>
    </lineage>
</organism>
<evidence type="ECO:0000313" key="11">
    <source>
        <dbReference type="Proteomes" id="UP000827892"/>
    </source>
</evidence>
<comment type="function">
    <text evidence="5">Plays an important role in regulating the size of autophagosomes during the formation process.</text>
</comment>
<keyword evidence="8" id="KW-0732">Signal</keyword>
<evidence type="ECO:0000313" key="10">
    <source>
        <dbReference type="EMBL" id="ULU13921.1"/>
    </source>
</evidence>
<dbReference type="InterPro" id="IPR001623">
    <property type="entry name" value="DnaJ_domain"/>
</dbReference>
<proteinExistence type="predicted"/>
<dbReference type="InterPro" id="IPR052460">
    <property type="entry name" value="ER_disulfide_reductase"/>
</dbReference>
<sequence length="1074" mass="124256">MRAIVLLIGLIAYLALAEDYYELLGVDRDADDRTIRKAFKKLAIKKHPDRNTDNPGAHDEFVKINKAYEVLKDENLRKKYDQFGEKGLEDGFQGGNNYQSWQFYNDNFGIYDEDQEIVTLNRADFQRMVSDSNEIWFINFYSTYCSHCHQLAPTWRKFAREIEGTIRVGAVNCAEDPQLCQSQRVNAYPSLVFYPTGEFYQGHRDVELMVDFVIQRLKSEVLHLNSENWKALSEDWEPYNRLPWIVDMCGGDNIECLSSTTRRKLSSMLDGLANVATIDCHSEEELCSKFDHSSGVMWFPARKLEKKSQINIESMDAQEITKHVIEYLEELPWIEADSLQRFLEGNDPDEAIAVWMLANEVQATQKKDFRRLPALIDNQIFSFDCSKSEICDDLVDKTKLPQFIVFKPTGGYEIDYAGAKDFHSASIFIREASKSHIHVLNRDSYEYAISGGEFYIIDYFAPWCPPCLKLLGEYRRFHTATSEDSILHTVAIGSLDCVKFKDLCQTAGVGSYPTSIVYTPDGKQHKLVGFHNLDYILEFLDNAMNPSVLEMSPEQFEELVINRKDEETWLVDFFAPWCGPCQQLAPELQKAARVIKNYDENAFVASVDCQKYAQFCKETQINSYPTVRMFPAKKTKQPRRAAFYDYPNHMWRNADSIHRWVYNFLPTEVVTLGNDFSSTVLDSSEPWIVDFFAPWCGHCIQFAPIYDQIAKELAGKVNFAKVDCDQWPGVCQGAQVRAYPTIRLYTGKTGWSRQDSQGYGIGTQHKEQFIQIVKQHLKLHDELIEQKSVIENDDDKPYIEWKRLECPICELQIENTRLLAAHLVNEHGREHEKGYFSMDRLIPKKLEISYNFAVRKQRECSFVKRKIQKSTKRAKDTVLYCPLSNPLAPFLMIRSLAVYSDGINEEIEGFKIDIQTASSESPFPVIFSWYFVDQTIQNIQERRKKRQNEKKIDFLQKEAGKWIERNDLLTKRAKTAEEQKLLAQALKMPLKFTREDVDQKLKEYKKMREEEEKREQEEEKINAKSSGLNKDGTKMSNVIKALHSTLVPDGALSRKRAAADKATEAIAQKKKKNR</sequence>
<dbReference type="PANTHER" id="PTHR44340">
    <property type="entry name" value="DNAJ HOMOLOG SUBFAMILY C MEMBER 10"/>
    <property type="match status" value="1"/>
</dbReference>
<evidence type="ECO:0000259" key="9">
    <source>
        <dbReference type="PROSITE" id="PS00028"/>
    </source>
</evidence>
<dbReference type="InterPro" id="IPR017937">
    <property type="entry name" value="Thioredoxin_CS"/>
</dbReference>
<dbReference type="PROSITE" id="PS00194">
    <property type="entry name" value="THIOREDOXIN_1"/>
    <property type="match status" value="1"/>
</dbReference>
<dbReference type="PANTHER" id="PTHR44340:SF1">
    <property type="entry name" value="DNAJ HOMOLOG SUBFAMILY C MEMBER 10"/>
    <property type="match status" value="1"/>
</dbReference>
<dbReference type="FunFam" id="1.10.287.110:FF:000029">
    <property type="entry name" value="DnaJ homolog subfamily C member 10"/>
    <property type="match status" value="1"/>
</dbReference>
<feature type="region of interest" description="Disordered" evidence="7">
    <location>
        <begin position="1008"/>
        <end position="1032"/>
    </location>
</feature>
<evidence type="ECO:0000256" key="3">
    <source>
        <dbReference type="ARBA" id="ARBA00020921"/>
    </source>
</evidence>
<dbReference type="InterPro" id="IPR036249">
    <property type="entry name" value="Thioredoxin-like_sf"/>
</dbReference>
<dbReference type="PROSITE" id="PS00028">
    <property type="entry name" value="ZINC_FINGER_C2H2_1"/>
    <property type="match status" value="1"/>
</dbReference>
<dbReference type="SUPFAM" id="SSF52833">
    <property type="entry name" value="Thioredoxin-like"/>
    <property type="match status" value="5"/>
</dbReference>
<dbReference type="CDD" id="cd06257">
    <property type="entry name" value="DnaJ"/>
    <property type="match status" value="1"/>
</dbReference>
<name>A0AAE9DXE9_CAEBR</name>
<dbReference type="Pfam" id="PF00085">
    <property type="entry name" value="Thioredoxin"/>
    <property type="match status" value="4"/>
</dbReference>
<evidence type="ECO:0000256" key="4">
    <source>
        <dbReference type="ARBA" id="ARBA00023006"/>
    </source>
</evidence>
<reference evidence="10 11" key="1">
    <citation type="submission" date="2022-05" db="EMBL/GenBank/DDBJ databases">
        <title>Chromosome-level reference genomes for two strains of Caenorhabditis briggsae: an improved platform for comparative genomics.</title>
        <authorList>
            <person name="Stevens L."/>
            <person name="Andersen E.C."/>
        </authorList>
    </citation>
    <scope>NUCLEOTIDE SEQUENCE [LARGE SCALE GENOMIC DNA]</scope>
    <source>
        <strain evidence="10">QX1410_ONT</strain>
        <tissue evidence="10">Whole-organism</tissue>
    </source>
</reference>
<feature type="signal peptide" evidence="8">
    <location>
        <begin position="1"/>
        <end position="17"/>
    </location>
</feature>
<dbReference type="Gene3D" id="3.40.30.10">
    <property type="entry name" value="Glutaredoxin"/>
    <property type="match status" value="6"/>
</dbReference>
<dbReference type="Proteomes" id="UP000827892">
    <property type="component" value="Chromosome I"/>
</dbReference>
<evidence type="ECO:0000256" key="6">
    <source>
        <dbReference type="ARBA" id="ARBA00035043"/>
    </source>
</evidence>
<dbReference type="FunFam" id="3.40.30.10:FF:000106">
    <property type="entry name" value="DnaJ homolog subfamily C member 10"/>
    <property type="match status" value="1"/>
</dbReference>
<evidence type="ECO:0000256" key="5">
    <source>
        <dbReference type="ARBA" id="ARBA00035002"/>
    </source>
</evidence>
<comment type="subcellular location">
    <subcellularLocation>
        <location evidence="1">Endoplasmic reticulum membrane</location>
        <topology evidence="1">Single-pass type IV membrane protein</topology>
    </subcellularLocation>
</comment>
<feature type="domain" description="C2H2-type" evidence="9">
    <location>
        <begin position="806"/>
        <end position="827"/>
    </location>
</feature>
<gene>
    <name evidence="10" type="ORF">L3Y34_016437</name>
</gene>
<feature type="chain" id="PRO_5041955648" description="DnaJ homolog subfamily C member 10" evidence="8">
    <location>
        <begin position="18"/>
        <end position="1074"/>
    </location>
</feature>
<accession>A0AAE9DXE9</accession>
<dbReference type="Gene3D" id="1.10.287.110">
    <property type="entry name" value="DnaJ domain"/>
    <property type="match status" value="1"/>
</dbReference>
<evidence type="ECO:0000256" key="7">
    <source>
        <dbReference type="SAM" id="MobiDB-lite"/>
    </source>
</evidence>
<protein>
    <recommendedName>
        <fullName evidence="2">DnaJ homolog subfamily C member 10</fullName>
    </recommendedName>
    <alternativeName>
        <fullName evidence="3">DnaJ homolog subfamily C member 16</fullName>
    </alternativeName>
    <alternativeName>
        <fullName evidence="6">Endoplasmic reticulum DNA J domain-containing protein 8</fullName>
    </alternativeName>
</protein>
<dbReference type="InterPro" id="IPR035674">
    <property type="entry name" value="ERdj5_TRX_C"/>
</dbReference>
<dbReference type="Pfam" id="PF00226">
    <property type="entry name" value="DnaJ"/>
    <property type="match status" value="1"/>
</dbReference>
<dbReference type="InterPro" id="IPR013087">
    <property type="entry name" value="Znf_C2H2_type"/>
</dbReference>
<dbReference type="GO" id="GO:0006914">
    <property type="term" value="P:autophagy"/>
    <property type="evidence" value="ECO:0007669"/>
    <property type="project" value="UniProtKB-KW"/>
</dbReference>